<gene>
    <name evidence="3" type="ORF">GB927_010525</name>
</gene>
<dbReference type="Gene3D" id="3.30.1370.60">
    <property type="entry name" value="Hypothetical oxidoreductase yiak, domain 2"/>
    <property type="match status" value="1"/>
</dbReference>
<dbReference type="InterPro" id="IPR043143">
    <property type="entry name" value="Mal/L-sulf/L-lact_DH-like_NADP"/>
</dbReference>
<evidence type="ECO:0000313" key="4">
    <source>
        <dbReference type="Proteomes" id="UP000996601"/>
    </source>
</evidence>
<dbReference type="EMBL" id="WHSB02000003">
    <property type="protein sequence ID" value="MCQ4630474.1"/>
    <property type="molecule type" value="Genomic_DNA"/>
</dbReference>
<proteinExistence type="inferred from homology"/>
<keyword evidence="2" id="KW-0560">Oxidoreductase</keyword>
<dbReference type="RefSeq" id="WP_256116747.1">
    <property type="nucleotide sequence ID" value="NZ_WHSB02000003.1"/>
</dbReference>
<dbReference type="PANTHER" id="PTHR11091">
    <property type="entry name" value="OXIDOREDUCTASE-RELATED"/>
    <property type="match status" value="1"/>
</dbReference>
<comment type="caution">
    <text evidence="3">The sequence shown here is derived from an EMBL/GenBank/DDBJ whole genome shotgun (WGS) entry which is preliminary data.</text>
</comment>
<reference evidence="3" key="1">
    <citation type="submission" date="2021-07" db="EMBL/GenBank/DDBJ databases">
        <title>Shinella sp. nov., a novel member of the genus Shinella from water.</title>
        <authorList>
            <person name="Deng Y."/>
        </authorList>
    </citation>
    <scope>NUCLEOTIDE SEQUENCE</scope>
    <source>
        <strain evidence="3">CPCC 100929</strain>
    </source>
</reference>
<dbReference type="Gene3D" id="1.10.1530.10">
    <property type="match status" value="1"/>
</dbReference>
<comment type="similarity">
    <text evidence="1">Belongs to the LDH2/MDH2 oxidoreductase family.</text>
</comment>
<dbReference type="Pfam" id="PF02615">
    <property type="entry name" value="Ldh_2"/>
    <property type="match status" value="1"/>
</dbReference>
<evidence type="ECO:0000256" key="1">
    <source>
        <dbReference type="ARBA" id="ARBA00006056"/>
    </source>
</evidence>
<accession>A0ABT1R5K9</accession>
<keyword evidence="4" id="KW-1185">Reference proteome</keyword>
<evidence type="ECO:0000313" key="3">
    <source>
        <dbReference type="EMBL" id="MCQ4630474.1"/>
    </source>
</evidence>
<dbReference type="SUPFAM" id="SSF89733">
    <property type="entry name" value="L-sulfolactate dehydrogenase-like"/>
    <property type="match status" value="1"/>
</dbReference>
<dbReference type="PANTHER" id="PTHR11091:SF0">
    <property type="entry name" value="MALATE DEHYDROGENASE"/>
    <property type="match status" value="1"/>
</dbReference>
<protein>
    <submittedName>
        <fullName evidence="3">Ldh family oxidoreductase</fullName>
    </submittedName>
</protein>
<organism evidence="3 4">
    <name type="scientific">Shinella lacus</name>
    <dbReference type="NCBI Taxonomy" id="2654216"/>
    <lineage>
        <taxon>Bacteria</taxon>
        <taxon>Pseudomonadati</taxon>
        <taxon>Pseudomonadota</taxon>
        <taxon>Alphaproteobacteria</taxon>
        <taxon>Hyphomicrobiales</taxon>
        <taxon>Rhizobiaceae</taxon>
        <taxon>Shinella</taxon>
    </lineage>
</organism>
<dbReference type="InterPro" id="IPR036111">
    <property type="entry name" value="Mal/L-sulfo/L-lacto_DH-like_sf"/>
</dbReference>
<name>A0ABT1R5K9_9HYPH</name>
<evidence type="ECO:0000256" key="2">
    <source>
        <dbReference type="ARBA" id="ARBA00023002"/>
    </source>
</evidence>
<dbReference type="InterPro" id="IPR003767">
    <property type="entry name" value="Malate/L-lactate_DH-like"/>
</dbReference>
<sequence>MSTLGVESALLVSHDRLAALAAGILAASGMGDGDAATAANLIVEANLCGADAHGVFRLPDYSALLRKGLINPRPLVTSDIRGPAVALVDGDGGIGHLSALRAAELAGELALTAGVAWVGVRRSNHAGATAIYAEHIARKGLVGICASVAAANHMAPWGGAEPLLGTNPLAIAVPSAGQAPFVLDFATSVAAFGAVKTLAMAGQSLPGGWVLDRMTGETLTDPTKLSQGTLAPIAGHKGSGLALAIGLLAGVMSGAAFGRDIRPFDQPADAPANVGHMVIAVDPGRFMQRAQFEAEVARHLDSFAESTPTLGASAVRWPGARRAAICAKRSKGGIPLDRSVAKRLADLAHQLDCPIPFSL</sequence>
<dbReference type="Proteomes" id="UP000996601">
    <property type="component" value="Unassembled WGS sequence"/>
</dbReference>
<dbReference type="InterPro" id="IPR043144">
    <property type="entry name" value="Mal/L-sulf/L-lact_DH-like_ah"/>
</dbReference>